<accession>A0A4V1FZN9</accession>
<dbReference type="InterPro" id="IPR029032">
    <property type="entry name" value="AhpD-like"/>
</dbReference>
<dbReference type="Proteomes" id="UP000302218">
    <property type="component" value="Chromosome"/>
</dbReference>
<dbReference type="EMBL" id="CP040330">
    <property type="protein sequence ID" value="QCS42506.1"/>
    <property type="molecule type" value="Genomic_DNA"/>
</dbReference>
<feature type="compositionally biased region" description="Polar residues" evidence="1">
    <location>
        <begin position="1"/>
        <end position="15"/>
    </location>
</feature>
<dbReference type="GeneID" id="40265426"/>
<dbReference type="KEGG" id="nvr:FEJ81_09095"/>
<protein>
    <submittedName>
        <fullName evidence="3">Carboxymuconolactone decarboxylase family protein</fullName>
    </submittedName>
</protein>
<evidence type="ECO:0000313" key="3">
    <source>
        <dbReference type="EMBL" id="QCS42506.1"/>
    </source>
</evidence>
<dbReference type="OrthoDB" id="275387at2157"/>
<dbReference type="RefSeq" id="WP_138244990.1">
    <property type="nucleotide sequence ID" value="NZ_CP040330.1"/>
</dbReference>
<sequence>MSDQSSRIPTVSRRSQVPEDQHEQYDRIADTRETVSGPFPVLLNSPELAGRVGHLGTYVRFESSPSGRERELAILTTAREFDCAYEWAFHEPVARREGVPANAIEAVAREESLDKLADTDALVVRYGRELLREHAVSETTFQRAAAHFGSQGITDLTATIGYYSMLACVLNAFEVQPEDEPPFSS</sequence>
<proteinExistence type="predicted"/>
<dbReference type="Pfam" id="PF02627">
    <property type="entry name" value="CMD"/>
    <property type="match status" value="1"/>
</dbReference>
<dbReference type="SUPFAM" id="SSF69118">
    <property type="entry name" value="AhpD-like"/>
    <property type="match status" value="1"/>
</dbReference>
<dbReference type="PANTHER" id="PTHR34846">
    <property type="entry name" value="4-CARBOXYMUCONOLACTONE DECARBOXYLASE FAMILY PROTEIN (AFU_ORTHOLOGUE AFUA_6G11590)"/>
    <property type="match status" value="1"/>
</dbReference>
<feature type="domain" description="Carboxymuconolactone decarboxylase-like" evidence="2">
    <location>
        <begin position="46"/>
        <end position="110"/>
    </location>
</feature>
<dbReference type="InterPro" id="IPR003779">
    <property type="entry name" value="CMD-like"/>
</dbReference>
<evidence type="ECO:0000259" key="2">
    <source>
        <dbReference type="Pfam" id="PF02627"/>
    </source>
</evidence>
<dbReference type="PANTHER" id="PTHR34846:SF11">
    <property type="entry name" value="4-CARBOXYMUCONOLACTONE DECARBOXYLASE FAMILY PROTEIN (AFU_ORTHOLOGUE AFUA_6G11590)"/>
    <property type="match status" value="1"/>
</dbReference>
<organism evidence="3 4">
    <name type="scientific">Natrinema versiforme</name>
    <dbReference type="NCBI Taxonomy" id="88724"/>
    <lineage>
        <taxon>Archaea</taxon>
        <taxon>Methanobacteriati</taxon>
        <taxon>Methanobacteriota</taxon>
        <taxon>Stenosarchaea group</taxon>
        <taxon>Halobacteria</taxon>
        <taxon>Halobacteriales</taxon>
        <taxon>Natrialbaceae</taxon>
        <taxon>Natrinema</taxon>
    </lineage>
</organism>
<name>A0A4V1FZN9_9EURY</name>
<evidence type="ECO:0000313" key="4">
    <source>
        <dbReference type="Proteomes" id="UP000302218"/>
    </source>
</evidence>
<gene>
    <name evidence="3" type="ORF">FEJ81_09095</name>
</gene>
<reference evidence="4" key="1">
    <citation type="submission" date="2019-05" db="EMBL/GenBank/DDBJ databases">
        <title>Genome sequence and methylation pattern of the halophilic Archaeon Natrinema versiforme BOL5-4.</title>
        <authorList>
            <person name="DasSarma P."/>
            <person name="Anton B.P."/>
            <person name="DasSarma S.L."/>
            <person name="Martinez F.L."/>
            <person name="Guzman D."/>
            <person name="Roberts R.J."/>
            <person name="DasSarma S."/>
        </authorList>
    </citation>
    <scope>NUCLEOTIDE SEQUENCE [LARGE SCALE GENOMIC DNA]</scope>
    <source>
        <strain evidence="4">BOL5-4</strain>
    </source>
</reference>
<dbReference type="AlphaFoldDB" id="A0A4V1FZN9"/>
<feature type="region of interest" description="Disordered" evidence="1">
    <location>
        <begin position="1"/>
        <end position="24"/>
    </location>
</feature>
<dbReference type="GO" id="GO:0051920">
    <property type="term" value="F:peroxiredoxin activity"/>
    <property type="evidence" value="ECO:0007669"/>
    <property type="project" value="InterPro"/>
</dbReference>
<evidence type="ECO:0000256" key="1">
    <source>
        <dbReference type="SAM" id="MobiDB-lite"/>
    </source>
</evidence>
<dbReference type="Gene3D" id="1.20.1290.10">
    <property type="entry name" value="AhpD-like"/>
    <property type="match status" value="1"/>
</dbReference>